<dbReference type="Pfam" id="PF00646">
    <property type="entry name" value="F-box"/>
    <property type="match status" value="1"/>
</dbReference>
<dbReference type="PANTHER" id="PTHR34223">
    <property type="entry name" value="OS11G0201299 PROTEIN"/>
    <property type="match status" value="1"/>
</dbReference>
<dbReference type="Gene3D" id="1.20.1280.50">
    <property type="match status" value="1"/>
</dbReference>
<dbReference type="Proteomes" id="UP001497516">
    <property type="component" value="Chromosome 4"/>
</dbReference>
<proteinExistence type="predicted"/>
<accession>A0AAV2EH22</accession>
<evidence type="ECO:0000313" key="3">
    <source>
        <dbReference type="Proteomes" id="UP001497516"/>
    </source>
</evidence>
<dbReference type="InterPro" id="IPR053781">
    <property type="entry name" value="F-box_AtFBL13-like"/>
</dbReference>
<sequence length="424" mass="48449">MASSSMGSKRSHDDVVEEGEEKTIDRLSDLPDPILHHILSFLSTKCVVRTSIVSKWWRFLWRDVPTLNFSRSLCKSAALAEYVRNLLSLRSNSLSVVSISFNFGSSKGIRPDMHLFDSVMKYAAASRGRNGHGDLNHLSISHANCDHRFGILAASSMAAAHHLKSLETLKLIKSELDGSEFAVGFSFLTTLELRDCYWLHSGREQLPVDPFAGLPCLNYLKLVHCFAKNLVFKITGPELLDLQIQKEYHKSEKTEVFAPKLKSFRYSGFITELVGLCVPSLDCADICVWWDPIQVEELQLRYKYMKLLSELHNAKSLSLRFADVCYAKSLSLSLRFADVYDEFGVQKSWEEHEFPLTSMKSLMEHIASPFTRLMALRVQYPQTPPKPPREVINYFFGRSPRAKGKSVQFEKRQQMMKQTWFCNV</sequence>
<dbReference type="Gene3D" id="3.80.10.10">
    <property type="entry name" value="Ribonuclease Inhibitor"/>
    <property type="match status" value="1"/>
</dbReference>
<organism evidence="2 3">
    <name type="scientific">Linum trigynum</name>
    <dbReference type="NCBI Taxonomy" id="586398"/>
    <lineage>
        <taxon>Eukaryota</taxon>
        <taxon>Viridiplantae</taxon>
        <taxon>Streptophyta</taxon>
        <taxon>Embryophyta</taxon>
        <taxon>Tracheophyta</taxon>
        <taxon>Spermatophyta</taxon>
        <taxon>Magnoliopsida</taxon>
        <taxon>eudicotyledons</taxon>
        <taxon>Gunneridae</taxon>
        <taxon>Pentapetalae</taxon>
        <taxon>rosids</taxon>
        <taxon>fabids</taxon>
        <taxon>Malpighiales</taxon>
        <taxon>Linaceae</taxon>
        <taxon>Linum</taxon>
    </lineage>
</organism>
<dbReference type="CDD" id="cd22160">
    <property type="entry name" value="F-box_AtFBL13-like"/>
    <property type="match status" value="1"/>
</dbReference>
<keyword evidence="3" id="KW-1185">Reference proteome</keyword>
<dbReference type="EMBL" id="OZ034817">
    <property type="protein sequence ID" value="CAL1385042.1"/>
    <property type="molecule type" value="Genomic_DNA"/>
</dbReference>
<feature type="domain" description="F-box" evidence="1">
    <location>
        <begin position="24"/>
        <end position="72"/>
    </location>
</feature>
<dbReference type="InterPro" id="IPR036047">
    <property type="entry name" value="F-box-like_dom_sf"/>
</dbReference>
<evidence type="ECO:0000313" key="2">
    <source>
        <dbReference type="EMBL" id="CAL1385042.1"/>
    </source>
</evidence>
<dbReference type="SUPFAM" id="SSF52047">
    <property type="entry name" value="RNI-like"/>
    <property type="match status" value="1"/>
</dbReference>
<name>A0AAV2EH22_9ROSI</name>
<dbReference type="PROSITE" id="PS50181">
    <property type="entry name" value="FBOX"/>
    <property type="match status" value="1"/>
</dbReference>
<evidence type="ECO:0000259" key="1">
    <source>
        <dbReference type="PROSITE" id="PS50181"/>
    </source>
</evidence>
<dbReference type="PANTHER" id="PTHR34223:SF51">
    <property type="entry name" value="OS06G0556300 PROTEIN"/>
    <property type="match status" value="1"/>
</dbReference>
<dbReference type="SUPFAM" id="SSF81383">
    <property type="entry name" value="F-box domain"/>
    <property type="match status" value="1"/>
</dbReference>
<dbReference type="InterPro" id="IPR032675">
    <property type="entry name" value="LRR_dom_sf"/>
</dbReference>
<gene>
    <name evidence="2" type="ORF">LTRI10_LOCUS26206</name>
</gene>
<dbReference type="InterPro" id="IPR001810">
    <property type="entry name" value="F-box_dom"/>
</dbReference>
<reference evidence="2 3" key="1">
    <citation type="submission" date="2024-04" db="EMBL/GenBank/DDBJ databases">
        <authorList>
            <person name="Fracassetti M."/>
        </authorList>
    </citation>
    <scope>NUCLEOTIDE SEQUENCE [LARGE SCALE GENOMIC DNA]</scope>
</reference>
<dbReference type="InterPro" id="IPR053197">
    <property type="entry name" value="F-box_SCFL_complex_component"/>
</dbReference>
<protein>
    <recommendedName>
        <fullName evidence="1">F-box domain-containing protein</fullName>
    </recommendedName>
</protein>
<dbReference type="AlphaFoldDB" id="A0AAV2EH22"/>